<gene>
    <name evidence="1" type="primary">Stra6</name>
    <name evidence="1" type="ORF">SPIL2461_LOCUS11642</name>
</gene>
<dbReference type="Proteomes" id="UP000649617">
    <property type="component" value="Unassembled WGS sequence"/>
</dbReference>
<reference evidence="1" key="1">
    <citation type="submission" date="2021-02" db="EMBL/GenBank/DDBJ databases">
        <authorList>
            <person name="Dougan E. K."/>
            <person name="Rhodes N."/>
            <person name="Thang M."/>
            <person name="Chan C."/>
        </authorList>
    </citation>
    <scope>NUCLEOTIDE SEQUENCE</scope>
</reference>
<sequence length="295" mass="32987">MALEQSLKEILGMKSGAPKDFEAWQSLAKPPEIYDPPQRARFCLTRFVYCAGKSSLCCLIPPARLCLAPCCQNRFADITQSDVWLEQMLQVPSHQNTPHALKGAWWLQENIAGEGILTFHDAEWVSEATGMKSSKVNWTIDAWNLWGVILTCNGYWTGGGHLLEMSPDGKWIHITFGPGKAAHWIYVIQPGDVFKTPEGEVLDVTPGEDMMRISQDSLDTSSKITFQYLVRRVAYLDDSGKLVKTPNYDKLMKVAKKGSQFCCFDCGDAKLDAIQRTQNYRVATPPAQVTMSESV</sequence>
<keyword evidence="2" id="KW-1185">Reference proteome</keyword>
<protein>
    <submittedName>
        <fullName evidence="1">Stra6 protein</fullName>
    </submittedName>
</protein>
<evidence type="ECO:0000313" key="1">
    <source>
        <dbReference type="EMBL" id="CAE7464233.1"/>
    </source>
</evidence>
<dbReference type="OrthoDB" id="421989at2759"/>
<dbReference type="AlphaFoldDB" id="A0A812S5J1"/>
<accession>A0A812S5J1</accession>
<name>A0A812S5J1_SYMPI</name>
<comment type="caution">
    <text evidence="1">The sequence shown here is derived from an EMBL/GenBank/DDBJ whole genome shotgun (WGS) entry which is preliminary data.</text>
</comment>
<proteinExistence type="predicted"/>
<organism evidence="1 2">
    <name type="scientific">Symbiodinium pilosum</name>
    <name type="common">Dinoflagellate</name>
    <dbReference type="NCBI Taxonomy" id="2952"/>
    <lineage>
        <taxon>Eukaryota</taxon>
        <taxon>Sar</taxon>
        <taxon>Alveolata</taxon>
        <taxon>Dinophyceae</taxon>
        <taxon>Suessiales</taxon>
        <taxon>Symbiodiniaceae</taxon>
        <taxon>Symbiodinium</taxon>
    </lineage>
</organism>
<dbReference type="EMBL" id="CAJNIZ010022792">
    <property type="protein sequence ID" value="CAE7464233.1"/>
    <property type="molecule type" value="Genomic_DNA"/>
</dbReference>
<evidence type="ECO:0000313" key="2">
    <source>
        <dbReference type="Proteomes" id="UP000649617"/>
    </source>
</evidence>